<dbReference type="PANTHER" id="PTHR43739:SF5">
    <property type="entry name" value="EXO-ALPHA-SIALIDASE"/>
    <property type="match status" value="1"/>
</dbReference>
<dbReference type="InterPro" id="IPR002860">
    <property type="entry name" value="BNR_rpt"/>
</dbReference>
<dbReference type="GO" id="GO:0016787">
    <property type="term" value="F:hydrolase activity"/>
    <property type="evidence" value="ECO:0007669"/>
    <property type="project" value="UniProtKB-KW"/>
</dbReference>
<organism evidence="4 5">
    <name type="scientific">Patiriisocius hiemis</name>
    <dbReference type="NCBI Taxonomy" id="3075604"/>
    <lineage>
        <taxon>Bacteria</taxon>
        <taxon>Pseudomonadati</taxon>
        <taxon>Bacteroidota</taxon>
        <taxon>Flavobacteriia</taxon>
        <taxon>Flavobacteriales</taxon>
        <taxon>Flavobacteriaceae</taxon>
        <taxon>Patiriisocius</taxon>
    </lineage>
</organism>
<feature type="chain" id="PRO_5045291986" evidence="2">
    <location>
        <begin position="19"/>
        <end position="947"/>
    </location>
</feature>
<dbReference type="Pfam" id="PF02012">
    <property type="entry name" value="BNR"/>
    <property type="match status" value="1"/>
</dbReference>
<feature type="signal peptide" evidence="2">
    <location>
        <begin position="1"/>
        <end position="18"/>
    </location>
</feature>
<keyword evidence="5" id="KW-1185">Reference proteome</keyword>
<dbReference type="EMBL" id="JAVRHZ010000002">
    <property type="protein sequence ID" value="MDT0555406.1"/>
    <property type="molecule type" value="Genomic_DNA"/>
</dbReference>
<dbReference type="Proteomes" id="UP001254488">
    <property type="component" value="Unassembled WGS sequence"/>
</dbReference>
<gene>
    <name evidence="4" type="ORF">RM538_05280</name>
</gene>
<dbReference type="RefSeq" id="WP_311332359.1">
    <property type="nucleotide sequence ID" value="NZ_JAVRHZ010000002.1"/>
</dbReference>
<evidence type="ECO:0000259" key="3">
    <source>
        <dbReference type="Pfam" id="PF15902"/>
    </source>
</evidence>
<dbReference type="Pfam" id="PF15902">
    <property type="entry name" value="Sortilin-Vps10"/>
    <property type="match status" value="1"/>
</dbReference>
<name>A0ABU2YB37_9FLAO</name>
<evidence type="ECO:0000313" key="5">
    <source>
        <dbReference type="Proteomes" id="UP001254488"/>
    </source>
</evidence>
<dbReference type="CDD" id="cd15482">
    <property type="entry name" value="Sialidase_non-viral"/>
    <property type="match status" value="1"/>
</dbReference>
<keyword evidence="1" id="KW-0677">Repeat</keyword>
<proteinExistence type="predicted"/>
<sequence>MRLTVLLFSLLFSTLTFAQQPATSAAKVEQALQQKDALLKNSIVKNLPFKNIGPSIMSGRVTAIAVNPKNPIEFYVGYASGGVWHTKNNGTTFEPILDTSPTQNVGSLAVDWNTRSIWVGTGEVNASRSSYAGIGLLQSNDNGKTWNSMGLIDSHHISSILINPDDSNEIVVSAVGHLYSTNTDRGIYKSTDGGKTWKKTLFVNNQSGIIEMVHDPSNFNLMYASSWDKDRKAWNFKGDGPGSGIYKSIDAGSTWTKVSTPNSDFPTGEGTGRIGLAIYDENTVYAIHDNQNRRKASNSQSTNESLIKDDFKTISSQDFLNLENKKLKTFLRTNGFQEKYTAESVKNMVRGGSVKPIDLAKYLEDANSMLFDTPVIGAEVYKSTDGGKTWKKTHDNYLDGIYFSYGYYFGKIHVDPNNKDGIYIYGVPILKSKDGGKTFISISASNVHADHHALWVNPDKPGHLIDGNDGGINISYDDGENWIKNNQPSVGQFYAINVDNEKPYNVYGGLQDNGVWKGPHTYSPNIGWHQSGQYPYKSIMGGDGMQIEIDNRNSNIVYTGFQFGNYFRLDLENNGQKYIQPKHELGESPYRFNWQTPILLSAHNQDILYLGGNKLMRSMNQGNDWEAISGDLTNGGKPGNVAYGTLSSISESPFQFGLIYVGSDDGLVHVTKNGGGSWTKVSTSFPKDLWVSRVVASSHKKERVYVALNGYRWDDFTSYIYVSENYGATWKSIASNMPASPVNVVKEDPENENILYAGTDNGLYVSFNRGDSWELFGSDLPNVAMHDLVIQKRDKDLVVGTHGRSIYVADITLLQQLSTVNMNQVLVAETSPVRTSRRWGSTGFNQFGDYFEPNKDIQLYVPNSDKAKISITTKDGTVLKEWTETTDKGINIVKYNLSISEKGRKALGKKDVSVSKADNGTYYLPKGMYKILVSQGGMMAETMLEIK</sequence>
<evidence type="ECO:0000256" key="2">
    <source>
        <dbReference type="SAM" id="SignalP"/>
    </source>
</evidence>
<accession>A0ABU2YB37</accession>
<evidence type="ECO:0000313" key="4">
    <source>
        <dbReference type="EMBL" id="MDT0555406.1"/>
    </source>
</evidence>
<dbReference type="InterPro" id="IPR015943">
    <property type="entry name" value="WD40/YVTN_repeat-like_dom_sf"/>
</dbReference>
<evidence type="ECO:0000256" key="1">
    <source>
        <dbReference type="ARBA" id="ARBA00022737"/>
    </source>
</evidence>
<dbReference type="SUPFAM" id="SSF50939">
    <property type="entry name" value="Sialidases"/>
    <property type="match status" value="2"/>
</dbReference>
<keyword evidence="4" id="KW-0378">Hydrolase</keyword>
<feature type="domain" description="Sortilin N-terminal" evidence="3">
    <location>
        <begin position="136"/>
        <end position="322"/>
    </location>
</feature>
<protein>
    <submittedName>
        <fullName evidence="4">Glycosyl hydrolase</fullName>
    </submittedName>
</protein>
<comment type="caution">
    <text evidence="4">The sequence shown here is derived from an EMBL/GenBank/DDBJ whole genome shotgun (WGS) entry which is preliminary data.</text>
</comment>
<dbReference type="InterPro" id="IPR052025">
    <property type="entry name" value="Xyloglucanase_GH74"/>
</dbReference>
<dbReference type="Gene3D" id="2.130.10.10">
    <property type="entry name" value="YVTN repeat-like/Quinoprotein amine dehydrogenase"/>
    <property type="match status" value="4"/>
</dbReference>
<keyword evidence="2" id="KW-0732">Signal</keyword>
<dbReference type="InterPro" id="IPR036278">
    <property type="entry name" value="Sialidase_sf"/>
</dbReference>
<reference evidence="4 5" key="1">
    <citation type="submission" date="2023-09" db="EMBL/GenBank/DDBJ databases">
        <authorList>
            <person name="Rey-Velasco X."/>
        </authorList>
    </citation>
    <scope>NUCLEOTIDE SEQUENCE [LARGE SCALE GENOMIC DNA]</scope>
    <source>
        <strain evidence="4 5">W242</strain>
    </source>
</reference>
<dbReference type="PANTHER" id="PTHR43739">
    <property type="entry name" value="XYLOGLUCANASE (EUROFUNG)"/>
    <property type="match status" value="1"/>
</dbReference>
<dbReference type="InterPro" id="IPR031778">
    <property type="entry name" value="Sortilin_N"/>
</dbReference>